<proteinExistence type="predicted"/>
<feature type="compositionally biased region" description="Basic and acidic residues" evidence="1">
    <location>
        <begin position="82"/>
        <end position="92"/>
    </location>
</feature>
<keyword evidence="2" id="KW-0548">Nucleotidyltransferase</keyword>
<accession>A0A2U1NMA4</accession>
<evidence type="ECO:0000256" key="1">
    <source>
        <dbReference type="SAM" id="MobiDB-lite"/>
    </source>
</evidence>
<protein>
    <submittedName>
        <fullName evidence="2">RNA-directed DNA polymerase, eukaryota, Reverse transcriptase zinc-binding domain protein</fullName>
    </submittedName>
</protein>
<feature type="compositionally biased region" description="Basic and acidic residues" evidence="1">
    <location>
        <begin position="11"/>
        <end position="23"/>
    </location>
</feature>
<feature type="region of interest" description="Disordered" evidence="1">
    <location>
        <begin position="75"/>
        <end position="105"/>
    </location>
</feature>
<feature type="region of interest" description="Disordered" evidence="1">
    <location>
        <begin position="368"/>
        <end position="424"/>
    </location>
</feature>
<name>A0A2U1NMA4_ARTAN</name>
<keyword evidence="2" id="KW-0808">Transferase</keyword>
<dbReference type="Proteomes" id="UP000245207">
    <property type="component" value="Unassembled WGS sequence"/>
</dbReference>
<organism evidence="2 3">
    <name type="scientific">Artemisia annua</name>
    <name type="common">Sweet wormwood</name>
    <dbReference type="NCBI Taxonomy" id="35608"/>
    <lineage>
        <taxon>Eukaryota</taxon>
        <taxon>Viridiplantae</taxon>
        <taxon>Streptophyta</taxon>
        <taxon>Embryophyta</taxon>
        <taxon>Tracheophyta</taxon>
        <taxon>Spermatophyta</taxon>
        <taxon>Magnoliopsida</taxon>
        <taxon>eudicotyledons</taxon>
        <taxon>Gunneridae</taxon>
        <taxon>Pentapetalae</taxon>
        <taxon>asterids</taxon>
        <taxon>campanulids</taxon>
        <taxon>Asterales</taxon>
        <taxon>Asteraceae</taxon>
        <taxon>Asteroideae</taxon>
        <taxon>Anthemideae</taxon>
        <taxon>Artemisiinae</taxon>
        <taxon>Artemisia</taxon>
    </lineage>
</organism>
<dbReference type="AlphaFoldDB" id="A0A2U1NMA4"/>
<feature type="region of interest" description="Disordered" evidence="1">
    <location>
        <begin position="1"/>
        <end position="58"/>
    </location>
</feature>
<keyword evidence="2" id="KW-0695">RNA-directed DNA polymerase</keyword>
<reference evidence="2 3" key="1">
    <citation type="journal article" date="2018" name="Mol. Plant">
        <title>The genome of Artemisia annua provides insight into the evolution of Asteraceae family and artemisinin biosynthesis.</title>
        <authorList>
            <person name="Shen Q."/>
            <person name="Zhang L."/>
            <person name="Liao Z."/>
            <person name="Wang S."/>
            <person name="Yan T."/>
            <person name="Shi P."/>
            <person name="Liu M."/>
            <person name="Fu X."/>
            <person name="Pan Q."/>
            <person name="Wang Y."/>
            <person name="Lv Z."/>
            <person name="Lu X."/>
            <person name="Zhang F."/>
            <person name="Jiang W."/>
            <person name="Ma Y."/>
            <person name="Chen M."/>
            <person name="Hao X."/>
            <person name="Li L."/>
            <person name="Tang Y."/>
            <person name="Lv G."/>
            <person name="Zhou Y."/>
            <person name="Sun X."/>
            <person name="Brodelius P.E."/>
            <person name="Rose J.K.C."/>
            <person name="Tang K."/>
        </authorList>
    </citation>
    <scope>NUCLEOTIDE SEQUENCE [LARGE SCALE GENOMIC DNA]</scope>
    <source>
        <strain evidence="3">cv. Huhao1</strain>
        <tissue evidence="2">Leaf</tissue>
    </source>
</reference>
<dbReference type="GO" id="GO:0003964">
    <property type="term" value="F:RNA-directed DNA polymerase activity"/>
    <property type="evidence" value="ECO:0007669"/>
    <property type="project" value="UniProtKB-KW"/>
</dbReference>
<evidence type="ECO:0000313" key="2">
    <source>
        <dbReference type="EMBL" id="PWA74590.1"/>
    </source>
</evidence>
<sequence>MRTRSGVKGSSNKDKNVMSRGKDSTTSNLNIAGKEVHSTNEGNMEVDKSGVSDSTQSNVGVQHNDAVNVMSANEGTIGHSTINDKDGGKDTSHSNGESPVLHNEVNVASPNDDNMHVMAYNEGVNRGSAGDNQPVNDVNDKGPQSAPTTTKGAGVDVDLDKPSSFEAKGTNGAELDKSSACEMNGTNAHNTVSNSISFADMVKESSGKKPRGMDGKLKKIDRIMANIECTDGFVGVHAIFQPYRISDHSPAILTIPSSHKFNPRPFKFYNILVQNPNFKTKVKECWNVDVSGFNMYKVVCKLKSLKKPLRKLLFNEGNIHEQVVKLLASYVHGYENYVIILEWIEVMGFVANSSPRITHLGSLKPAELENSPPAGVNRGSAGDNQPVNDVNDKGPQSAPTTTKGAGVDVDLDKPSSFEAKGTNGAELDKSSACEMNGTNAHNTVSNSISFADMVKESSGKKVVKVSELRNSERVAGTNGLCKKVFRNWEWTSNGHLCSKGSRIIIGWNQDDVDFTVIAMDDQPYLLHLRQSRQQKHRDYYR</sequence>
<comment type="caution">
    <text evidence="2">The sequence shown here is derived from an EMBL/GenBank/DDBJ whole genome shotgun (WGS) entry which is preliminary data.</text>
</comment>
<dbReference type="EMBL" id="PKPP01002542">
    <property type="protein sequence ID" value="PWA74590.1"/>
    <property type="molecule type" value="Genomic_DNA"/>
</dbReference>
<keyword evidence="3" id="KW-1185">Reference proteome</keyword>
<gene>
    <name evidence="2" type="ORF">CTI12_AA249830</name>
</gene>
<evidence type="ECO:0000313" key="3">
    <source>
        <dbReference type="Proteomes" id="UP000245207"/>
    </source>
</evidence>
<feature type="region of interest" description="Disordered" evidence="1">
    <location>
        <begin position="123"/>
        <end position="178"/>
    </location>
</feature>